<keyword evidence="2" id="KW-1185">Reference proteome</keyword>
<accession>A0A415PAR4</accession>
<dbReference type="Proteomes" id="UP000284868">
    <property type="component" value="Unassembled WGS sequence"/>
</dbReference>
<proteinExistence type="predicted"/>
<name>A0A415PAR4_9FIRM</name>
<dbReference type="AlphaFoldDB" id="A0A415PAR4"/>
<dbReference type="EMBL" id="QRPK01000034">
    <property type="protein sequence ID" value="RHM09749.1"/>
    <property type="molecule type" value="Genomic_DNA"/>
</dbReference>
<evidence type="ECO:0000313" key="1">
    <source>
        <dbReference type="EMBL" id="RHM09749.1"/>
    </source>
</evidence>
<dbReference type="RefSeq" id="WP_022420616.1">
    <property type="nucleotide sequence ID" value="NZ_JAJBMQ010000010.1"/>
</dbReference>
<organism evidence="1 2">
    <name type="scientific">Amedibacillus dolichus</name>
    <dbReference type="NCBI Taxonomy" id="31971"/>
    <lineage>
        <taxon>Bacteria</taxon>
        <taxon>Bacillati</taxon>
        <taxon>Bacillota</taxon>
        <taxon>Erysipelotrichia</taxon>
        <taxon>Erysipelotrichales</taxon>
        <taxon>Erysipelotrichaceae</taxon>
        <taxon>Amedibacillus</taxon>
    </lineage>
</organism>
<comment type="caution">
    <text evidence="1">The sequence shown here is derived from an EMBL/GenBank/DDBJ whole genome shotgun (WGS) entry which is preliminary data.</text>
</comment>
<reference evidence="1 2" key="1">
    <citation type="submission" date="2018-08" db="EMBL/GenBank/DDBJ databases">
        <title>A genome reference for cultivated species of the human gut microbiota.</title>
        <authorList>
            <person name="Zou Y."/>
            <person name="Xue W."/>
            <person name="Luo G."/>
        </authorList>
    </citation>
    <scope>NUCLEOTIDE SEQUENCE [LARGE SCALE GENOMIC DNA]</scope>
    <source>
        <strain evidence="1 2">AF35-6BH</strain>
    </source>
</reference>
<gene>
    <name evidence="1" type="ORF">DWZ83_07045</name>
</gene>
<sequence length="62" mass="7019">MKKRIVHIVWIAFIFVGGLIVCETSIKALENNKADYANTVCCDRTSSSDDECSCYGFDHDRE</sequence>
<protein>
    <submittedName>
        <fullName evidence="1">Uncharacterized protein</fullName>
    </submittedName>
</protein>
<evidence type="ECO:0000313" key="2">
    <source>
        <dbReference type="Proteomes" id="UP000284868"/>
    </source>
</evidence>